<reference evidence="4" key="1">
    <citation type="submission" date="2021-01" db="EMBL/GenBank/DDBJ databases">
        <authorList>
            <person name="Corre E."/>
            <person name="Pelletier E."/>
            <person name="Niang G."/>
            <person name="Scheremetjew M."/>
            <person name="Finn R."/>
            <person name="Kale V."/>
            <person name="Holt S."/>
            <person name="Cochrane G."/>
            <person name="Meng A."/>
            <person name="Brown T."/>
            <person name="Cohen L."/>
        </authorList>
    </citation>
    <scope>NUCLEOTIDE SEQUENCE</scope>
    <source>
        <strain evidence="3">CCMP441</strain>
        <strain evidence="4">CCMP644</strain>
    </source>
</reference>
<dbReference type="PANTHER" id="PTHR18849">
    <property type="entry name" value="LEUCINE RICH REPEAT PROTEIN"/>
    <property type="match status" value="1"/>
</dbReference>
<dbReference type="InterPro" id="IPR025875">
    <property type="entry name" value="Leu-rich_rpt_4"/>
</dbReference>
<dbReference type="Gene3D" id="3.80.10.10">
    <property type="entry name" value="Ribonuclease Inhibitor"/>
    <property type="match status" value="1"/>
</dbReference>
<organism evidence="4">
    <name type="scientific">Hemiselmis andersenii</name>
    <name type="common">Cryptophyte alga</name>
    <dbReference type="NCBI Taxonomy" id="464988"/>
    <lineage>
        <taxon>Eukaryota</taxon>
        <taxon>Cryptophyceae</taxon>
        <taxon>Cryptomonadales</taxon>
        <taxon>Hemiselmidaceae</taxon>
        <taxon>Hemiselmis</taxon>
    </lineage>
</organism>
<dbReference type="InterPro" id="IPR032675">
    <property type="entry name" value="LRR_dom_sf"/>
</dbReference>
<sequence>VTSDPSPQFVTFRGQTGGDESVLLLESFPKLPRKGTKHLTMVKLTVEFCLGATRQSDPLKINKLNLWGCDLDNVDCLQSFPNLRVLSMSINDMTTLSAMAKCHNLEELFIRNNKITDFRELRHLSRLPKLKILWLKDNPIHVNTERSLYRARVFSHCPHLVKIDEHDVTDEDRRAAEVLRRKQAPEQPEPTNQAVEIKTMANVNNLSQKSRNIVLGFSSLARTLDLQQLDNCLEELQLMRQELACASGAAGPI</sequence>
<accession>A0A6T8NK86</accession>
<feature type="non-terminal residue" evidence="4">
    <location>
        <position position="1"/>
    </location>
</feature>
<evidence type="ECO:0008006" key="5">
    <source>
        <dbReference type="Google" id="ProtNLM"/>
    </source>
</evidence>
<evidence type="ECO:0000313" key="4">
    <source>
        <dbReference type="EMBL" id="CAD8972923.1"/>
    </source>
</evidence>
<evidence type="ECO:0000256" key="1">
    <source>
        <dbReference type="ARBA" id="ARBA00022614"/>
    </source>
</evidence>
<dbReference type="AlphaFoldDB" id="A0A6T8NK86"/>
<keyword evidence="1" id="KW-0433">Leucine-rich repeat</keyword>
<evidence type="ECO:0000313" key="3">
    <source>
        <dbReference type="EMBL" id="CAD8751717.1"/>
    </source>
</evidence>
<dbReference type="SUPFAM" id="SSF52058">
    <property type="entry name" value="L domain-like"/>
    <property type="match status" value="1"/>
</dbReference>
<evidence type="ECO:0000256" key="2">
    <source>
        <dbReference type="ARBA" id="ARBA00022737"/>
    </source>
</evidence>
<dbReference type="InterPro" id="IPR001611">
    <property type="entry name" value="Leu-rich_rpt"/>
</dbReference>
<proteinExistence type="predicted"/>
<protein>
    <recommendedName>
        <fullName evidence="5">U2A'/phosphoprotein 32 family A C-terminal domain-containing protein</fullName>
    </recommendedName>
</protein>
<keyword evidence="2" id="KW-0677">Repeat</keyword>
<name>A0A6T8NK86_HEMAN</name>
<dbReference type="Pfam" id="PF12799">
    <property type="entry name" value="LRR_4"/>
    <property type="match status" value="1"/>
</dbReference>
<dbReference type="EMBL" id="HBFX01039747">
    <property type="protein sequence ID" value="CAD8972923.1"/>
    <property type="molecule type" value="Transcribed_RNA"/>
</dbReference>
<dbReference type="EMBL" id="HBFK01029913">
    <property type="protein sequence ID" value="CAD8751717.1"/>
    <property type="molecule type" value="Transcribed_RNA"/>
</dbReference>
<dbReference type="PROSITE" id="PS51450">
    <property type="entry name" value="LRR"/>
    <property type="match status" value="1"/>
</dbReference>
<dbReference type="PANTHER" id="PTHR18849:SF0">
    <property type="entry name" value="CILIA- AND FLAGELLA-ASSOCIATED PROTEIN 410-RELATED"/>
    <property type="match status" value="1"/>
</dbReference>
<gene>
    <name evidence="4" type="ORF">HAND00432_LOCUS23924</name>
    <name evidence="3" type="ORF">HAND1043_LOCUS18223</name>
</gene>